<gene>
    <name evidence="4" type="ORF">NFIA_077420</name>
</gene>
<dbReference type="PROSITE" id="PS50088">
    <property type="entry name" value="ANK_REPEAT"/>
    <property type="match status" value="5"/>
</dbReference>
<dbReference type="Pfam" id="PF24883">
    <property type="entry name" value="NPHP3_N"/>
    <property type="match status" value="1"/>
</dbReference>
<feature type="repeat" description="ANK" evidence="2">
    <location>
        <begin position="881"/>
        <end position="913"/>
    </location>
</feature>
<dbReference type="SUPFAM" id="SSF52540">
    <property type="entry name" value="P-loop containing nucleoside triphosphate hydrolases"/>
    <property type="match status" value="1"/>
</dbReference>
<dbReference type="GO" id="GO:0009116">
    <property type="term" value="P:nucleoside metabolic process"/>
    <property type="evidence" value="ECO:0007669"/>
    <property type="project" value="InterPro"/>
</dbReference>
<keyword evidence="5" id="KW-1185">Reference proteome</keyword>
<dbReference type="InterPro" id="IPR002110">
    <property type="entry name" value="Ankyrin_rpt"/>
</dbReference>
<dbReference type="PROSITE" id="PS50297">
    <property type="entry name" value="ANK_REP_REGION"/>
    <property type="match status" value="5"/>
</dbReference>
<dbReference type="SMART" id="SM00248">
    <property type="entry name" value="ANK"/>
    <property type="match status" value="8"/>
</dbReference>
<dbReference type="SUPFAM" id="SSF53167">
    <property type="entry name" value="Purine and uridine phosphorylases"/>
    <property type="match status" value="1"/>
</dbReference>
<dbReference type="Gene3D" id="3.40.50.1580">
    <property type="entry name" value="Nucleoside phosphorylase domain"/>
    <property type="match status" value="1"/>
</dbReference>
<protein>
    <submittedName>
        <fullName evidence="4">Ankyrin repeat protein</fullName>
    </submittedName>
</protein>
<dbReference type="OMA" id="NRTPLYW"/>
<accession>A1DEJ9</accession>
<dbReference type="KEGG" id="nfi:NFIA_077420"/>
<dbReference type="InterPro" id="IPR035994">
    <property type="entry name" value="Nucleoside_phosphorylase_sf"/>
</dbReference>
<dbReference type="PANTHER" id="PTHR10039">
    <property type="entry name" value="AMELOGENIN"/>
    <property type="match status" value="1"/>
</dbReference>
<feature type="domain" description="Peptidase A2" evidence="3">
    <location>
        <begin position="898"/>
        <end position="935"/>
    </location>
</feature>
<dbReference type="HOGENOM" id="CLU_000288_34_2_1"/>
<dbReference type="InterPro" id="IPR036770">
    <property type="entry name" value="Ankyrin_rpt-contain_sf"/>
</dbReference>
<dbReference type="InterPro" id="IPR027417">
    <property type="entry name" value="P-loop_NTPase"/>
</dbReference>
<keyword evidence="2" id="KW-0040">ANK repeat</keyword>
<dbReference type="Proteomes" id="UP000006702">
    <property type="component" value="Unassembled WGS sequence"/>
</dbReference>
<dbReference type="AlphaFoldDB" id="A1DEJ9"/>
<feature type="repeat" description="ANK" evidence="2">
    <location>
        <begin position="780"/>
        <end position="812"/>
    </location>
</feature>
<evidence type="ECO:0000313" key="5">
    <source>
        <dbReference type="Proteomes" id="UP000006702"/>
    </source>
</evidence>
<evidence type="ECO:0000313" key="4">
    <source>
        <dbReference type="EMBL" id="EAW17806.1"/>
    </source>
</evidence>
<dbReference type="PANTHER" id="PTHR10039:SF15">
    <property type="entry name" value="NACHT DOMAIN-CONTAINING PROTEIN"/>
    <property type="match status" value="1"/>
</dbReference>
<dbReference type="SUPFAM" id="SSF48403">
    <property type="entry name" value="Ankyrin repeat"/>
    <property type="match status" value="1"/>
</dbReference>
<organism evidence="4 5">
    <name type="scientific">Neosartorya fischeri (strain ATCC 1020 / DSM 3700 / CBS 544.65 / FGSC A1164 / JCM 1740 / NRRL 181 / WB 181)</name>
    <name type="common">Aspergillus fischerianus</name>
    <dbReference type="NCBI Taxonomy" id="331117"/>
    <lineage>
        <taxon>Eukaryota</taxon>
        <taxon>Fungi</taxon>
        <taxon>Dikarya</taxon>
        <taxon>Ascomycota</taxon>
        <taxon>Pezizomycotina</taxon>
        <taxon>Eurotiomycetes</taxon>
        <taxon>Eurotiomycetidae</taxon>
        <taxon>Eurotiales</taxon>
        <taxon>Aspergillaceae</taxon>
        <taxon>Aspergillus</taxon>
        <taxon>Aspergillus subgen. Fumigati</taxon>
    </lineage>
</organism>
<name>A1DEJ9_NEOFI</name>
<dbReference type="GO" id="GO:0006508">
    <property type="term" value="P:proteolysis"/>
    <property type="evidence" value="ECO:0007669"/>
    <property type="project" value="InterPro"/>
</dbReference>
<dbReference type="InterPro" id="IPR001995">
    <property type="entry name" value="Peptidase_A2_cat"/>
</dbReference>
<evidence type="ECO:0000256" key="1">
    <source>
        <dbReference type="ARBA" id="ARBA00022737"/>
    </source>
</evidence>
<dbReference type="OrthoDB" id="195446at2759"/>
<dbReference type="InterPro" id="IPR054471">
    <property type="entry name" value="GPIID_WHD"/>
</dbReference>
<dbReference type="VEuPathDB" id="FungiDB:NFIA_077420"/>
<dbReference type="InterPro" id="IPR056884">
    <property type="entry name" value="NPHP3-like_N"/>
</dbReference>
<feature type="repeat" description="ANK" evidence="2">
    <location>
        <begin position="814"/>
        <end position="846"/>
    </location>
</feature>
<dbReference type="GO" id="GO:0004190">
    <property type="term" value="F:aspartic-type endopeptidase activity"/>
    <property type="evidence" value="ECO:0007669"/>
    <property type="project" value="InterPro"/>
</dbReference>
<dbReference type="PROSITE" id="PS50175">
    <property type="entry name" value="ASP_PROT_RETROV"/>
    <property type="match status" value="1"/>
</dbReference>
<keyword evidence="1" id="KW-0677">Repeat</keyword>
<dbReference type="Gene3D" id="3.40.50.300">
    <property type="entry name" value="P-loop containing nucleotide triphosphate hydrolases"/>
    <property type="match status" value="1"/>
</dbReference>
<proteinExistence type="predicted"/>
<feature type="repeat" description="ANK" evidence="2">
    <location>
        <begin position="949"/>
        <end position="975"/>
    </location>
</feature>
<dbReference type="GeneID" id="4585835"/>
<dbReference type="Pfam" id="PF12796">
    <property type="entry name" value="Ank_2"/>
    <property type="match status" value="2"/>
</dbReference>
<evidence type="ECO:0000259" key="3">
    <source>
        <dbReference type="PROSITE" id="PS50175"/>
    </source>
</evidence>
<dbReference type="PRINTS" id="PR01415">
    <property type="entry name" value="ANKYRIN"/>
</dbReference>
<feature type="repeat" description="ANK" evidence="2">
    <location>
        <begin position="847"/>
        <end position="879"/>
    </location>
</feature>
<dbReference type="RefSeq" id="XP_001259703.1">
    <property type="nucleotide sequence ID" value="XM_001259702.1"/>
</dbReference>
<reference evidence="5" key="1">
    <citation type="journal article" date="2008" name="PLoS Genet.">
        <title>Genomic islands in the pathogenic filamentous fungus Aspergillus fumigatus.</title>
        <authorList>
            <person name="Fedorova N.D."/>
            <person name="Khaldi N."/>
            <person name="Joardar V.S."/>
            <person name="Maiti R."/>
            <person name="Amedeo P."/>
            <person name="Anderson M.J."/>
            <person name="Crabtree J."/>
            <person name="Silva J.C."/>
            <person name="Badger J.H."/>
            <person name="Albarraq A."/>
            <person name="Angiuoli S."/>
            <person name="Bussey H."/>
            <person name="Bowyer P."/>
            <person name="Cotty P.J."/>
            <person name="Dyer P.S."/>
            <person name="Egan A."/>
            <person name="Galens K."/>
            <person name="Fraser-Liggett C.M."/>
            <person name="Haas B.J."/>
            <person name="Inman J.M."/>
            <person name="Kent R."/>
            <person name="Lemieux S."/>
            <person name="Malavazi I."/>
            <person name="Orvis J."/>
            <person name="Roemer T."/>
            <person name="Ronning C.M."/>
            <person name="Sundaram J.P."/>
            <person name="Sutton G."/>
            <person name="Turner G."/>
            <person name="Venter J.C."/>
            <person name="White O.R."/>
            <person name="Whitty B.R."/>
            <person name="Youngman P."/>
            <person name="Wolfe K.H."/>
            <person name="Goldman G.H."/>
            <person name="Wortman J.R."/>
            <person name="Jiang B."/>
            <person name="Denning D.W."/>
            <person name="Nierman W.C."/>
        </authorList>
    </citation>
    <scope>NUCLEOTIDE SEQUENCE [LARGE SCALE GENOMIC DNA]</scope>
    <source>
        <strain evidence="5">ATCC 1020 / DSM 3700 / CBS 544.65 / FGSC A1164 / JCM 1740 / NRRL 181 / WB 181</strain>
    </source>
</reference>
<dbReference type="Pfam" id="PF00023">
    <property type="entry name" value="Ank"/>
    <property type="match status" value="1"/>
</dbReference>
<dbReference type="Gene3D" id="1.25.40.20">
    <property type="entry name" value="Ankyrin repeat-containing domain"/>
    <property type="match status" value="1"/>
</dbReference>
<sequence length="1085" mass="121674">MVGIGGGAPTLERDIRLGDVVVSTPHNGLGGVVQYDIGKLLPGGRFKQTGQLNAPPEVLLGVLPELQRRQNDPRKPDRLAEHLQRMEDMRDYQRPNHDRLYRTDYSHQGGGKNCDLCGTDKLVQRPERQGRRAVTLHYGTIASGNSVIEDAMARDRYANDPELNILCFEMEAAGLMNNLPCLIIRGVCDYSDSHKNDDWHKYAALTAAAYARELLLVLKPTKVDVMPPWVAKLDDVAETVVRTNAMVESLQQRQRVREHQAILDWLTPIDYSSQQDDFIARRQEGTGEWLLSSNEFKLWLEKSNLTLFCPGIPGAGKTIITSIVINHLHNEFRNDPTIGIAYLYCNYRQQHEQKPIGLVLSLLKQLLQEQRSIPEGVRNLYMYHSPKKTRPLPDEILKELHSVTASYSRVFILVDALDECGISDEGCSIFLSHIFSLQAKSRANIFATSRFIRTIENEFEGRSIQREIRASYSDVQKYLTGRLENFRPMVSKDPSLQGEIKSRIAKAVNGMFLLARLYVDSLAYKTTPKAIRLALNDLEIDSTTTSDSRKSRALDRAYTQAMDRINAQAAELKELARQVLSWITCAKRALTSSELQHALAVEVSEPRLDRENIPYIEDMVSVCAGLVTVDKESDIVRLVHYTTQEYFERTSSTWFPNAHADITKTCVTYLSFDIFGTGPSPSETDFKARVQSNILYPYAAQNWGDHARISSIGAETLILDFLESETKVSACIQAMTARRGYLDYNSTQITGIHLAAFFGLQESMTALLDRKHDPNCMDIAYRTTLSWAVWNRHKGVVKVLLDRGADIESKDKINGQTPLLLAVRNRHEGAVKLLLDKGANIESNDIFGQTPLSWAAEKGHEEIVKLLLGRGADIESKDKIDGQTPLLSAAQKGHEEIVKLLLDKGADFTVVDSCNSDRTVMSWAMEHRLRTIAGLLINKGDEVDQSDKYGRKVISWAAAHGHSDIVKLLLDKGVDCAEEGHPGGSPLWWATENGHSHIIKLLIGLRLQMQGMVVRLDAMNLDGAKAILCHAFSINLEWASTAEEMRPTGFYIGMDKMVRRFKWTWTICAVLSGGKLADVCRNEVG</sequence>
<evidence type="ECO:0000256" key="2">
    <source>
        <dbReference type="PROSITE-ProRule" id="PRU00023"/>
    </source>
</evidence>
<dbReference type="eggNOG" id="KOG0504">
    <property type="taxonomic scope" value="Eukaryota"/>
</dbReference>
<dbReference type="EMBL" id="DS027696">
    <property type="protein sequence ID" value="EAW17806.1"/>
    <property type="molecule type" value="Genomic_DNA"/>
</dbReference>
<dbReference type="Pfam" id="PF22939">
    <property type="entry name" value="WHD_GPIID"/>
    <property type="match status" value="1"/>
</dbReference>